<gene>
    <name evidence="1" type="ORF">SAMN05428998_10461</name>
</gene>
<organism evidence="1 2">
    <name type="scientific">Tistlia consotensis USBA 355</name>
    <dbReference type="NCBI Taxonomy" id="560819"/>
    <lineage>
        <taxon>Bacteria</taxon>
        <taxon>Pseudomonadati</taxon>
        <taxon>Pseudomonadota</taxon>
        <taxon>Alphaproteobacteria</taxon>
        <taxon>Rhodospirillales</taxon>
        <taxon>Rhodovibrionaceae</taxon>
        <taxon>Tistlia</taxon>
    </lineage>
</organism>
<dbReference type="STRING" id="560819.SAMN05428998_10461"/>
<keyword evidence="2" id="KW-1185">Reference proteome</keyword>
<dbReference type="RefSeq" id="WP_085121771.1">
    <property type="nucleotide sequence ID" value="NZ_FWZX01000004.1"/>
</dbReference>
<protein>
    <submittedName>
        <fullName evidence="1">Uncharacterized protein</fullName>
    </submittedName>
</protein>
<evidence type="ECO:0000313" key="1">
    <source>
        <dbReference type="EMBL" id="SMF07433.1"/>
    </source>
</evidence>
<proteinExistence type="predicted"/>
<reference evidence="1 2" key="1">
    <citation type="submission" date="2017-04" db="EMBL/GenBank/DDBJ databases">
        <authorList>
            <person name="Afonso C.L."/>
            <person name="Miller P.J."/>
            <person name="Scott M.A."/>
            <person name="Spackman E."/>
            <person name="Goraichik I."/>
            <person name="Dimitrov K.M."/>
            <person name="Suarez D.L."/>
            <person name="Swayne D.E."/>
        </authorList>
    </citation>
    <scope>NUCLEOTIDE SEQUENCE [LARGE SCALE GENOMIC DNA]</scope>
    <source>
        <strain evidence="1 2">USBA 355</strain>
    </source>
</reference>
<dbReference type="AlphaFoldDB" id="A0A1Y6BFL4"/>
<evidence type="ECO:0000313" key="2">
    <source>
        <dbReference type="Proteomes" id="UP000192917"/>
    </source>
</evidence>
<dbReference type="EMBL" id="FWZX01000004">
    <property type="protein sequence ID" value="SMF07433.1"/>
    <property type="molecule type" value="Genomic_DNA"/>
</dbReference>
<name>A0A1Y6BFL4_9PROT</name>
<accession>A0A1Y6BFL4</accession>
<dbReference type="Proteomes" id="UP000192917">
    <property type="component" value="Unassembled WGS sequence"/>
</dbReference>
<sequence>MTVLATARWYDRTHPLLRLERTEYQAGLPDPSADTYLDSRGTSLAYNAFTHDWNHVVDAARKADVLFLGNSRAVYGFRPQYFQPWLDRIGLRGFNMAFFGGTGQLPLWLIRHYDLHPKMVVINDDRFLLLGKTEWEQALDKESTWGAFKDYYGSAAAWLVQKRLHRIVPPLRAYTGRRRLVVYRSIGTGAPIFVFGESEGKPMTRLPSAQADQAVKAWIDQALARGRRTSAEFLREMDRRGILVVLTVIQDNGDFAGYYMSRRLNERNGRIYVHAMLPNLMGQAGSHMDAESSKRLMEDLMPKILALPRVQALAGKQQETRP</sequence>